<evidence type="ECO:0000256" key="5">
    <source>
        <dbReference type="ARBA" id="ARBA00022553"/>
    </source>
</evidence>
<evidence type="ECO:0000256" key="12">
    <source>
        <dbReference type="ARBA" id="ARBA00023136"/>
    </source>
</evidence>
<dbReference type="Gene3D" id="1.10.287.130">
    <property type="match status" value="1"/>
</dbReference>
<evidence type="ECO:0000256" key="15">
    <source>
        <dbReference type="SAM" id="Phobius"/>
    </source>
</evidence>
<dbReference type="InterPro" id="IPR036641">
    <property type="entry name" value="HPT_dom_sf"/>
</dbReference>
<dbReference type="Proteomes" id="UP001500620">
    <property type="component" value="Unassembled WGS sequence"/>
</dbReference>
<evidence type="ECO:0000259" key="18">
    <source>
        <dbReference type="PROSITE" id="PS50110"/>
    </source>
</evidence>
<dbReference type="Pfam" id="PF00072">
    <property type="entry name" value="Response_reg"/>
    <property type="match status" value="1"/>
</dbReference>
<dbReference type="InterPro" id="IPR008207">
    <property type="entry name" value="Sig_transdc_His_kin_Hpt_dom"/>
</dbReference>
<keyword evidence="6 15" id="KW-0812">Transmembrane</keyword>
<dbReference type="SMART" id="SM00448">
    <property type="entry name" value="REC"/>
    <property type="match status" value="1"/>
</dbReference>
<dbReference type="CDD" id="cd18773">
    <property type="entry name" value="PDC1_HK_sensor"/>
    <property type="match status" value="1"/>
</dbReference>
<dbReference type="RefSeq" id="WP_345142531.1">
    <property type="nucleotide sequence ID" value="NZ_BAABAT010000067.1"/>
</dbReference>
<sequence>MGLLAVLYLSFGAVPLALLAHFASSLASDAVSDQVRHRLTTTAATSAVVVEQRLSSLTELIAATANDSVLATAVASLGGATGELLRQRLRIVVSQPGITEALITDLAGRTLASEPDTQYFTDVSRTDWFVGARSRSGPFVSAAYVPTFPDARRAVAVVAPIRDSARTTVALLAVAYSLDALQDFAGRIATAQGIELLITDQTGVVVARPDRDVSLIVSMIEDRRVSMALAGKSAYVREQTPLGWQLSATEPVARLGWTVTATVDEHRALSPARQIRSAVLTVSGILAGVLLAGLGLQIWLAAMRRRAERRLQQARDEAVRVSEFKSRFLATVSHEIRTPMNGILGLTRLLRDTRLDEEQRRYTDATAGAAEGLLAVVNDLLDLSRIEAGRFSLAVAPFDIRRLCREAVELLEPRARSQGLAVDTTVDGNVPERLVGDATRIRQVLLNLVGNAVKFTPAGRVSLSVSAEAVGGEGPVWVTFSVQDTGLGLTDEQRAHVFDRFVRDADERLEGAGLGLTISNELVALMDGQIGLESVPGVGSRFWFRLALDGTHPAIADPPTPLPIDSIEPVPAGQFGRVLVADDDDVNRLVARMVLRRAGFKVDVVGSGAEAIAAARARRYDIVLLDLHMPGLDGMAVSRAIRSQGPPDSRVPLVAMTASATAADRERCLAAGMDGFAAKPIDWEHLVTELRLRVWRGDGTLSADEATELCWDEQALTDLRRCGALDEAVETFAATAPVSAERIAAAIGSGDVASAAELAHRLAGSAATVGAAGLARRCARLSDRVQEQDRQPDERLVAEAAALGQAVAQALTALDAHRLPTA</sequence>
<evidence type="ECO:0000256" key="3">
    <source>
        <dbReference type="ARBA" id="ARBA00012438"/>
    </source>
</evidence>
<dbReference type="InterPro" id="IPR004358">
    <property type="entry name" value="Sig_transdc_His_kin-like_C"/>
</dbReference>
<feature type="modified residue" description="Phosphohistidine" evidence="13">
    <location>
        <position position="760"/>
    </location>
</feature>
<dbReference type="CDD" id="cd17546">
    <property type="entry name" value="REC_hyHK_CKI1_RcsC-like"/>
    <property type="match status" value="1"/>
</dbReference>
<feature type="domain" description="HPt" evidence="19">
    <location>
        <begin position="721"/>
        <end position="814"/>
    </location>
</feature>
<evidence type="ECO:0000256" key="11">
    <source>
        <dbReference type="ARBA" id="ARBA00023012"/>
    </source>
</evidence>
<keyword evidence="12 15" id="KW-0472">Membrane</keyword>
<dbReference type="InterPro" id="IPR036097">
    <property type="entry name" value="HisK_dim/P_sf"/>
</dbReference>
<organism evidence="20 21">
    <name type="scientific">Dactylosporangium darangshiense</name>
    <dbReference type="NCBI Taxonomy" id="579108"/>
    <lineage>
        <taxon>Bacteria</taxon>
        <taxon>Bacillati</taxon>
        <taxon>Actinomycetota</taxon>
        <taxon>Actinomycetes</taxon>
        <taxon>Micromonosporales</taxon>
        <taxon>Micromonosporaceae</taxon>
        <taxon>Dactylosporangium</taxon>
    </lineage>
</organism>
<feature type="modified residue" description="4-aspartylphosphate" evidence="14">
    <location>
        <position position="626"/>
    </location>
</feature>
<dbReference type="InterPro" id="IPR001789">
    <property type="entry name" value="Sig_transdc_resp-reg_receiver"/>
</dbReference>
<keyword evidence="21" id="KW-1185">Reference proteome</keyword>
<evidence type="ECO:0000259" key="17">
    <source>
        <dbReference type="PROSITE" id="PS50109"/>
    </source>
</evidence>
<evidence type="ECO:0000256" key="4">
    <source>
        <dbReference type="ARBA" id="ARBA00022475"/>
    </source>
</evidence>
<evidence type="ECO:0000256" key="8">
    <source>
        <dbReference type="ARBA" id="ARBA00022777"/>
    </source>
</evidence>
<feature type="transmembrane region" description="Helical" evidence="15">
    <location>
        <begin position="278"/>
        <end position="302"/>
    </location>
</feature>
<dbReference type="PRINTS" id="PR00344">
    <property type="entry name" value="BCTRLSENSOR"/>
</dbReference>
<dbReference type="SUPFAM" id="SSF103190">
    <property type="entry name" value="Sensory domain-like"/>
    <property type="match status" value="1"/>
</dbReference>
<dbReference type="InterPro" id="IPR005467">
    <property type="entry name" value="His_kinase_dom"/>
</dbReference>
<feature type="chain" id="PRO_5045195788" description="histidine kinase" evidence="16">
    <location>
        <begin position="28"/>
        <end position="822"/>
    </location>
</feature>
<evidence type="ECO:0000256" key="1">
    <source>
        <dbReference type="ARBA" id="ARBA00000085"/>
    </source>
</evidence>
<evidence type="ECO:0000313" key="21">
    <source>
        <dbReference type="Proteomes" id="UP001500620"/>
    </source>
</evidence>
<evidence type="ECO:0000256" key="7">
    <source>
        <dbReference type="ARBA" id="ARBA00022741"/>
    </source>
</evidence>
<dbReference type="PROSITE" id="PS50894">
    <property type="entry name" value="HPT"/>
    <property type="match status" value="1"/>
</dbReference>
<dbReference type="CDD" id="cd18774">
    <property type="entry name" value="PDC2_HK_sensor"/>
    <property type="match status" value="1"/>
</dbReference>
<dbReference type="CDD" id="cd00082">
    <property type="entry name" value="HisKA"/>
    <property type="match status" value="1"/>
</dbReference>
<feature type="domain" description="Histidine kinase" evidence="17">
    <location>
        <begin position="331"/>
        <end position="550"/>
    </location>
</feature>
<dbReference type="EMBL" id="BAABAT010000067">
    <property type="protein sequence ID" value="GAA4263347.1"/>
    <property type="molecule type" value="Genomic_DNA"/>
</dbReference>
<dbReference type="Pfam" id="PF00512">
    <property type="entry name" value="HisKA"/>
    <property type="match status" value="1"/>
</dbReference>
<dbReference type="SUPFAM" id="SSF47226">
    <property type="entry name" value="Histidine-containing phosphotransfer domain, HPT domain"/>
    <property type="match status" value="1"/>
</dbReference>
<evidence type="ECO:0000256" key="6">
    <source>
        <dbReference type="ARBA" id="ARBA00022692"/>
    </source>
</evidence>
<dbReference type="Pfam" id="PF02518">
    <property type="entry name" value="HATPase_c"/>
    <property type="match status" value="1"/>
</dbReference>
<comment type="catalytic activity">
    <reaction evidence="1">
        <text>ATP + protein L-histidine = ADP + protein N-phospho-L-histidine.</text>
        <dbReference type="EC" id="2.7.13.3"/>
    </reaction>
</comment>
<keyword evidence="5 14" id="KW-0597">Phosphoprotein</keyword>
<keyword evidence="10 15" id="KW-1133">Transmembrane helix</keyword>
<protein>
    <recommendedName>
        <fullName evidence="3">histidine kinase</fullName>
        <ecNumber evidence="3">2.7.13.3</ecNumber>
    </recommendedName>
</protein>
<reference evidence="21" key="1">
    <citation type="journal article" date="2019" name="Int. J. Syst. Evol. Microbiol.">
        <title>The Global Catalogue of Microorganisms (GCM) 10K type strain sequencing project: providing services to taxonomists for standard genome sequencing and annotation.</title>
        <authorList>
            <consortium name="The Broad Institute Genomics Platform"/>
            <consortium name="The Broad Institute Genome Sequencing Center for Infectious Disease"/>
            <person name="Wu L."/>
            <person name="Ma J."/>
        </authorList>
    </citation>
    <scope>NUCLEOTIDE SEQUENCE [LARGE SCALE GENOMIC DNA]</scope>
    <source>
        <strain evidence="21">JCM 17441</strain>
    </source>
</reference>
<dbReference type="InterPro" id="IPR029151">
    <property type="entry name" value="Sensor-like_sf"/>
</dbReference>
<gene>
    <name evidence="20" type="ORF">GCM10022255_107080</name>
</gene>
<keyword evidence="11" id="KW-0902">Two-component regulatory system</keyword>
<accession>A0ABP8DU57</accession>
<dbReference type="PROSITE" id="PS50110">
    <property type="entry name" value="RESPONSE_REGULATORY"/>
    <property type="match status" value="1"/>
</dbReference>
<dbReference type="Gene3D" id="3.30.565.10">
    <property type="entry name" value="Histidine kinase-like ATPase, C-terminal domain"/>
    <property type="match status" value="1"/>
</dbReference>
<proteinExistence type="predicted"/>
<evidence type="ECO:0000256" key="16">
    <source>
        <dbReference type="SAM" id="SignalP"/>
    </source>
</evidence>
<dbReference type="InterPro" id="IPR036890">
    <property type="entry name" value="HATPase_C_sf"/>
</dbReference>
<dbReference type="InterPro" id="IPR003661">
    <property type="entry name" value="HisK_dim/P_dom"/>
</dbReference>
<keyword evidence="9" id="KW-0067">ATP-binding</keyword>
<dbReference type="Gene3D" id="3.40.50.2300">
    <property type="match status" value="1"/>
</dbReference>
<keyword evidence="8" id="KW-0418">Kinase</keyword>
<dbReference type="Gene3D" id="3.30.450.20">
    <property type="entry name" value="PAS domain"/>
    <property type="match status" value="1"/>
</dbReference>
<dbReference type="Gene3D" id="1.20.120.160">
    <property type="entry name" value="HPT domain"/>
    <property type="match status" value="1"/>
</dbReference>
<evidence type="ECO:0000256" key="2">
    <source>
        <dbReference type="ARBA" id="ARBA00004651"/>
    </source>
</evidence>
<dbReference type="EC" id="2.7.13.3" evidence="3"/>
<dbReference type="SUPFAM" id="SSF55874">
    <property type="entry name" value="ATPase domain of HSP90 chaperone/DNA topoisomerase II/histidine kinase"/>
    <property type="match status" value="1"/>
</dbReference>
<dbReference type="PANTHER" id="PTHR45339">
    <property type="entry name" value="HYBRID SIGNAL TRANSDUCTION HISTIDINE KINASE J"/>
    <property type="match status" value="1"/>
</dbReference>
<dbReference type="PANTHER" id="PTHR45339:SF1">
    <property type="entry name" value="HYBRID SIGNAL TRANSDUCTION HISTIDINE KINASE J"/>
    <property type="match status" value="1"/>
</dbReference>
<dbReference type="SMART" id="SM00388">
    <property type="entry name" value="HisKA"/>
    <property type="match status" value="1"/>
</dbReference>
<evidence type="ECO:0000256" key="10">
    <source>
        <dbReference type="ARBA" id="ARBA00022989"/>
    </source>
</evidence>
<evidence type="ECO:0000313" key="20">
    <source>
        <dbReference type="EMBL" id="GAA4263347.1"/>
    </source>
</evidence>
<evidence type="ECO:0000259" key="19">
    <source>
        <dbReference type="PROSITE" id="PS50894"/>
    </source>
</evidence>
<comment type="caution">
    <text evidence="20">The sequence shown here is derived from an EMBL/GenBank/DDBJ whole genome shotgun (WGS) entry which is preliminary data.</text>
</comment>
<dbReference type="InterPro" id="IPR011006">
    <property type="entry name" value="CheY-like_superfamily"/>
</dbReference>
<dbReference type="CDD" id="cd16922">
    <property type="entry name" value="HATPase_EvgS-ArcB-TorS-like"/>
    <property type="match status" value="1"/>
</dbReference>
<dbReference type="Pfam" id="PF01627">
    <property type="entry name" value="Hpt"/>
    <property type="match status" value="1"/>
</dbReference>
<keyword evidence="16" id="KW-0732">Signal</keyword>
<keyword evidence="4" id="KW-1003">Cell membrane</keyword>
<feature type="domain" description="Response regulatory" evidence="18">
    <location>
        <begin position="577"/>
        <end position="694"/>
    </location>
</feature>
<feature type="signal peptide" evidence="16">
    <location>
        <begin position="1"/>
        <end position="27"/>
    </location>
</feature>
<dbReference type="SMART" id="SM00387">
    <property type="entry name" value="HATPase_c"/>
    <property type="match status" value="1"/>
</dbReference>
<dbReference type="Pfam" id="PF02743">
    <property type="entry name" value="dCache_1"/>
    <property type="match status" value="1"/>
</dbReference>
<keyword evidence="7" id="KW-0547">Nucleotide-binding</keyword>
<name>A0ABP8DU57_9ACTN</name>
<evidence type="ECO:0000256" key="14">
    <source>
        <dbReference type="PROSITE-ProRule" id="PRU00169"/>
    </source>
</evidence>
<dbReference type="CDD" id="cd00088">
    <property type="entry name" value="HPT"/>
    <property type="match status" value="1"/>
</dbReference>
<evidence type="ECO:0000256" key="13">
    <source>
        <dbReference type="PROSITE-ProRule" id="PRU00110"/>
    </source>
</evidence>
<evidence type="ECO:0000256" key="9">
    <source>
        <dbReference type="ARBA" id="ARBA00022840"/>
    </source>
</evidence>
<dbReference type="SUPFAM" id="SSF47384">
    <property type="entry name" value="Homodimeric domain of signal transducing histidine kinase"/>
    <property type="match status" value="1"/>
</dbReference>
<dbReference type="InterPro" id="IPR003594">
    <property type="entry name" value="HATPase_dom"/>
</dbReference>
<dbReference type="PROSITE" id="PS50109">
    <property type="entry name" value="HIS_KIN"/>
    <property type="match status" value="1"/>
</dbReference>
<keyword evidence="8" id="KW-0808">Transferase</keyword>
<dbReference type="InterPro" id="IPR033479">
    <property type="entry name" value="dCache_1"/>
</dbReference>
<dbReference type="SUPFAM" id="SSF52172">
    <property type="entry name" value="CheY-like"/>
    <property type="match status" value="1"/>
</dbReference>
<comment type="subcellular location">
    <subcellularLocation>
        <location evidence="2">Cell membrane</location>
        <topology evidence="2">Multi-pass membrane protein</topology>
    </subcellularLocation>
</comment>